<comment type="caution">
    <text evidence="3">The sequence shown here is derived from an EMBL/GenBank/DDBJ whole genome shotgun (WGS) entry which is preliminary data.</text>
</comment>
<dbReference type="EMBL" id="JADIKG010000013">
    <property type="protein sequence ID" value="MFK2875339.1"/>
    <property type="molecule type" value="Genomic_DNA"/>
</dbReference>
<proteinExistence type="predicted"/>
<evidence type="ECO:0008006" key="5">
    <source>
        <dbReference type="Google" id="ProtNLM"/>
    </source>
</evidence>
<organism evidence="3 4">
    <name type="scientific">Dyella lipolytica</name>
    <dbReference type="NCBI Taxonomy" id="1867835"/>
    <lineage>
        <taxon>Bacteria</taxon>
        <taxon>Pseudomonadati</taxon>
        <taxon>Pseudomonadota</taxon>
        <taxon>Gammaproteobacteria</taxon>
        <taxon>Lysobacterales</taxon>
        <taxon>Rhodanobacteraceae</taxon>
        <taxon>Dyella</taxon>
    </lineage>
</organism>
<name>A0ABW8J2K1_9GAMM</name>
<evidence type="ECO:0000256" key="1">
    <source>
        <dbReference type="SAM" id="MobiDB-lite"/>
    </source>
</evidence>
<evidence type="ECO:0000313" key="4">
    <source>
        <dbReference type="Proteomes" id="UP001620405"/>
    </source>
</evidence>
<feature type="region of interest" description="Disordered" evidence="1">
    <location>
        <begin position="112"/>
        <end position="132"/>
    </location>
</feature>
<feature type="chain" id="PRO_5047110377" description="DUF4398 domain-containing protein" evidence="2">
    <location>
        <begin position="21"/>
        <end position="132"/>
    </location>
</feature>
<evidence type="ECO:0000256" key="2">
    <source>
        <dbReference type="SAM" id="SignalP"/>
    </source>
</evidence>
<keyword evidence="2" id="KW-0732">Signal</keyword>
<accession>A0ABW8J2K1</accession>
<feature type="signal peptide" evidence="2">
    <location>
        <begin position="1"/>
        <end position="20"/>
    </location>
</feature>
<keyword evidence="4" id="KW-1185">Reference proteome</keyword>
<protein>
    <recommendedName>
        <fullName evidence="5">DUF4398 domain-containing protein</fullName>
    </recommendedName>
</protein>
<reference evidence="3 4" key="1">
    <citation type="submission" date="2020-10" db="EMBL/GenBank/DDBJ databases">
        <title>Phylogeny of dyella-like bacteria.</title>
        <authorList>
            <person name="Fu J."/>
        </authorList>
    </citation>
    <scope>NUCLEOTIDE SEQUENCE [LARGE SCALE GENOMIC DNA]</scope>
    <source>
        <strain evidence="3 4">DHOB07</strain>
    </source>
</reference>
<dbReference type="RefSeq" id="WP_284395528.1">
    <property type="nucleotide sequence ID" value="NZ_BSNQ01000003.1"/>
</dbReference>
<sequence length="132" mass="14767">MLKRLALSMAALSVVSVAVAAQTTIVADKLSQPQIMAAVKNASDDTVIEFQGVKKTKAQWRAEEMARSKPTDTAKVKELERERNAQLEARNIQLDKEQDSRIEAENTAATAKFKELARRQRETKSQIKDTRP</sequence>
<evidence type="ECO:0000313" key="3">
    <source>
        <dbReference type="EMBL" id="MFK2875339.1"/>
    </source>
</evidence>
<dbReference type="Proteomes" id="UP001620405">
    <property type="component" value="Unassembled WGS sequence"/>
</dbReference>
<gene>
    <name evidence="3" type="ORF">ISP13_17565</name>
</gene>